<feature type="domain" description="Response regulatory" evidence="12">
    <location>
        <begin position="615"/>
        <end position="734"/>
    </location>
</feature>
<dbReference type="InterPro" id="IPR003661">
    <property type="entry name" value="HisK_dim/P_dom"/>
</dbReference>
<dbReference type="Gene3D" id="1.10.287.130">
    <property type="match status" value="1"/>
</dbReference>
<evidence type="ECO:0000256" key="1">
    <source>
        <dbReference type="ARBA" id="ARBA00000085"/>
    </source>
</evidence>
<evidence type="ECO:0000256" key="9">
    <source>
        <dbReference type="PROSITE-ProRule" id="PRU00169"/>
    </source>
</evidence>
<keyword evidence="6" id="KW-0843">Virulence</keyword>
<dbReference type="PROSITE" id="PS50109">
    <property type="entry name" value="HIS_KIN"/>
    <property type="match status" value="1"/>
</dbReference>
<dbReference type="AlphaFoldDB" id="A0A3G2E7I9"/>
<dbReference type="EC" id="2.7.13.3" evidence="2"/>
<keyword evidence="13" id="KW-0808">Transferase</keyword>
<accession>A0A3G2E7I9</accession>
<dbReference type="SUPFAM" id="SSF55874">
    <property type="entry name" value="ATPase domain of HSP90 chaperone/DNA topoisomerase II/histidine kinase"/>
    <property type="match status" value="1"/>
</dbReference>
<dbReference type="Gene3D" id="3.40.50.2300">
    <property type="match status" value="1"/>
</dbReference>
<dbReference type="PRINTS" id="PR00344">
    <property type="entry name" value="BCTRLSENSOR"/>
</dbReference>
<evidence type="ECO:0000259" key="12">
    <source>
        <dbReference type="PROSITE" id="PS50110"/>
    </source>
</evidence>
<evidence type="ECO:0000256" key="2">
    <source>
        <dbReference type="ARBA" id="ARBA00012438"/>
    </source>
</evidence>
<evidence type="ECO:0000259" key="11">
    <source>
        <dbReference type="PROSITE" id="PS50109"/>
    </source>
</evidence>
<dbReference type="InterPro" id="IPR004358">
    <property type="entry name" value="Sig_transdc_His_kin-like_C"/>
</dbReference>
<dbReference type="Pfam" id="PF02518">
    <property type="entry name" value="HATPase_c"/>
    <property type="match status" value="1"/>
</dbReference>
<evidence type="ECO:0000256" key="7">
    <source>
        <dbReference type="ARBA" id="ARBA00058004"/>
    </source>
</evidence>
<evidence type="ECO:0000313" key="13">
    <source>
        <dbReference type="EMBL" id="AYM76298.1"/>
    </source>
</evidence>
<dbReference type="InterPro" id="IPR011006">
    <property type="entry name" value="CheY-like_superfamily"/>
</dbReference>
<keyword evidence="4" id="KW-0732">Signal</keyword>
<evidence type="ECO:0000256" key="3">
    <source>
        <dbReference type="ARBA" id="ARBA00022553"/>
    </source>
</evidence>
<dbReference type="PANTHER" id="PTHR45339">
    <property type="entry name" value="HYBRID SIGNAL TRANSDUCTION HISTIDINE KINASE J"/>
    <property type="match status" value="1"/>
</dbReference>
<dbReference type="RefSeq" id="WP_121669285.1">
    <property type="nucleotide sequence ID" value="NZ_CP033019.1"/>
</dbReference>
<feature type="domain" description="Histidine kinase" evidence="11">
    <location>
        <begin position="361"/>
        <end position="584"/>
    </location>
</feature>
<proteinExistence type="predicted"/>
<name>A0A3G2E7I9_9BURK</name>
<dbReference type="SUPFAM" id="SSF47384">
    <property type="entry name" value="Homodimeric domain of signal transducing histidine kinase"/>
    <property type="match status" value="1"/>
</dbReference>
<dbReference type="Proteomes" id="UP000279594">
    <property type="component" value="Chromosome"/>
</dbReference>
<evidence type="ECO:0000256" key="6">
    <source>
        <dbReference type="ARBA" id="ARBA00023026"/>
    </source>
</evidence>
<evidence type="ECO:0000256" key="10">
    <source>
        <dbReference type="SAM" id="Phobius"/>
    </source>
</evidence>
<dbReference type="PANTHER" id="PTHR45339:SF1">
    <property type="entry name" value="HYBRID SIGNAL TRANSDUCTION HISTIDINE KINASE J"/>
    <property type="match status" value="1"/>
</dbReference>
<dbReference type="SUPFAM" id="SSF52172">
    <property type="entry name" value="CheY-like"/>
    <property type="match status" value="1"/>
</dbReference>
<comment type="function">
    <text evidence="7">Member of the two-component regulatory system BvgS/BvgA. Phosphorylates BvgA via a four-step phosphorelay in response to environmental signals.</text>
</comment>
<dbReference type="InterPro" id="IPR001789">
    <property type="entry name" value="Sig_transdc_resp-reg_receiver"/>
</dbReference>
<keyword evidence="10" id="KW-0812">Transmembrane</keyword>
<dbReference type="FunFam" id="3.30.565.10:FF:000010">
    <property type="entry name" value="Sensor histidine kinase RcsC"/>
    <property type="match status" value="1"/>
</dbReference>
<keyword evidence="5" id="KW-0902">Two-component regulatory system</keyword>
<reference evidence="13 14" key="1">
    <citation type="submission" date="2018-10" db="EMBL/GenBank/DDBJ databases">
        <title>Effects of UV and annual dynamics of microbial communities in freshwater RAS systems.</title>
        <authorList>
            <person name="Bekkelund A.K."/>
            <person name="Hansen B.R."/>
            <person name="Stokken H."/>
            <person name="Eriksen B.F."/>
            <person name="Kashulin N.A."/>
        </authorList>
    </citation>
    <scope>NUCLEOTIDE SEQUENCE [LARGE SCALE GENOMIC DNA]</scope>
    <source>
        <strain evidence="13 14">BHSEK</strain>
    </source>
</reference>
<evidence type="ECO:0000256" key="8">
    <source>
        <dbReference type="ARBA" id="ARBA00070152"/>
    </source>
</evidence>
<dbReference type="InterPro" id="IPR036890">
    <property type="entry name" value="HATPase_C_sf"/>
</dbReference>
<protein>
    <recommendedName>
        <fullName evidence="8">Virulence sensor protein BvgS</fullName>
        <ecNumber evidence="2">2.7.13.3</ecNumber>
    </recommendedName>
</protein>
<dbReference type="GO" id="GO:0000155">
    <property type="term" value="F:phosphorelay sensor kinase activity"/>
    <property type="evidence" value="ECO:0007669"/>
    <property type="project" value="InterPro"/>
</dbReference>
<dbReference type="CDD" id="cd00082">
    <property type="entry name" value="HisKA"/>
    <property type="match status" value="1"/>
</dbReference>
<keyword evidence="10" id="KW-1133">Transmembrane helix</keyword>
<evidence type="ECO:0000256" key="4">
    <source>
        <dbReference type="ARBA" id="ARBA00022729"/>
    </source>
</evidence>
<dbReference type="InterPro" id="IPR003594">
    <property type="entry name" value="HATPase_dom"/>
</dbReference>
<dbReference type="Pfam" id="PF00512">
    <property type="entry name" value="HisKA"/>
    <property type="match status" value="1"/>
</dbReference>
<dbReference type="CDD" id="cd16922">
    <property type="entry name" value="HATPase_EvgS-ArcB-TorS-like"/>
    <property type="match status" value="1"/>
</dbReference>
<keyword evidence="10" id="KW-0472">Membrane</keyword>
<dbReference type="CDD" id="cd12915">
    <property type="entry name" value="PDC2_DGC_like"/>
    <property type="match status" value="1"/>
</dbReference>
<dbReference type="EMBL" id="CP033019">
    <property type="protein sequence ID" value="AYM76298.1"/>
    <property type="molecule type" value="Genomic_DNA"/>
</dbReference>
<keyword evidence="14" id="KW-1185">Reference proteome</keyword>
<keyword evidence="13" id="KW-0418">Kinase</keyword>
<sequence>MNARQAVLRLVHRYRPRTMTTVVGLVLVGLLALRIAVSGVLLHREAVDDWKQDLSNLSLLLAENTAQSMTAARLVLDSVSNEIEAAAPGDAQALAAAVGTQAMHQTLRHKIGGVPQVDVVSIVGSDASVLAFSRAFPAPSIRLGERDYFEYHRRHPNGGMHVSAPVQNKGNGAWTFYISRRISGPDGRFLGVVLVGLSCDFFSKFFQSTSIGEHTAFSLYRSDYTLLARWPAVPEMMGKRNLTGSTYRLLEQGKSDGVLQVDTPRAADQGRTVDRLAGIRLVRDYPLAVNVTVTDAVYLAAWRRMLRTMGGAAVVSLLVLAGAIALILALLRRQERDAAMALALQTRAEAANAAKSRFLAVMSHEIRTPMAGIAGMAELLQDTALDASQRQHAQRIGDGVQHLMRILNDILDLSKVEAGQMGIELRDFDPRLLLDDVLALHRPQADSKQLFLVSEIGNSVPPLICSDRTRLAQILGNLLSNAIKFTPSGTVTVRLHLEPATPDGASACLVAMVSDQGIGMTGQQLSRIFEPFCQADDSISGAYGGTGLGLTICKHLVALLGGEIFCSSAPGAGSRFTVRIPCMPAQAPEPEPETAAPSESAAACAPVPASEGGARILLVEDTALNRQLVCLQLGARGYRIDTAENGELGLQALAEQQYDLVLMDCMMPVMDGYQACQALRAREAASGAPRLPVIALTAGVTEDDRQRCMAAGMDDYLSKPFTAAQLREMVDRWLTRQAAIREVTPNKLL</sequence>
<dbReference type="SMART" id="SM00388">
    <property type="entry name" value="HisKA"/>
    <property type="match status" value="1"/>
</dbReference>
<organism evidence="13 14">
    <name type="scientific">Janthinobacterium agaricidamnosum</name>
    <dbReference type="NCBI Taxonomy" id="55508"/>
    <lineage>
        <taxon>Bacteria</taxon>
        <taxon>Pseudomonadati</taxon>
        <taxon>Pseudomonadota</taxon>
        <taxon>Betaproteobacteria</taxon>
        <taxon>Burkholderiales</taxon>
        <taxon>Oxalobacteraceae</taxon>
        <taxon>Janthinobacterium</taxon>
    </lineage>
</organism>
<dbReference type="Pfam" id="PF00072">
    <property type="entry name" value="Response_reg"/>
    <property type="match status" value="1"/>
</dbReference>
<dbReference type="CDD" id="cd12914">
    <property type="entry name" value="PDC1_DGC_like"/>
    <property type="match status" value="1"/>
</dbReference>
<dbReference type="SMART" id="SM00448">
    <property type="entry name" value="REC"/>
    <property type="match status" value="1"/>
</dbReference>
<feature type="modified residue" description="4-aspartylphosphate" evidence="9">
    <location>
        <position position="664"/>
    </location>
</feature>
<dbReference type="SMART" id="SM00387">
    <property type="entry name" value="HATPase_c"/>
    <property type="match status" value="1"/>
</dbReference>
<gene>
    <name evidence="13" type="ORF">D9M09_11215</name>
</gene>
<comment type="catalytic activity">
    <reaction evidence="1">
        <text>ATP + protein L-histidine = ADP + protein N-phospho-L-histidine.</text>
        <dbReference type="EC" id="2.7.13.3"/>
    </reaction>
</comment>
<keyword evidence="3 9" id="KW-0597">Phosphoprotein</keyword>
<dbReference type="CDD" id="cd17546">
    <property type="entry name" value="REC_hyHK_CKI1_RcsC-like"/>
    <property type="match status" value="1"/>
</dbReference>
<dbReference type="Gene3D" id="3.30.565.10">
    <property type="entry name" value="Histidine kinase-like ATPase, C-terminal domain"/>
    <property type="match status" value="1"/>
</dbReference>
<dbReference type="PROSITE" id="PS50110">
    <property type="entry name" value="RESPONSE_REGULATORY"/>
    <property type="match status" value="1"/>
</dbReference>
<evidence type="ECO:0000313" key="14">
    <source>
        <dbReference type="Proteomes" id="UP000279594"/>
    </source>
</evidence>
<feature type="transmembrane region" description="Helical" evidence="10">
    <location>
        <begin position="309"/>
        <end position="331"/>
    </location>
</feature>
<dbReference type="Gene3D" id="3.30.450.20">
    <property type="entry name" value="PAS domain"/>
    <property type="match status" value="2"/>
</dbReference>
<evidence type="ECO:0000256" key="5">
    <source>
        <dbReference type="ARBA" id="ARBA00023012"/>
    </source>
</evidence>
<dbReference type="InterPro" id="IPR005467">
    <property type="entry name" value="His_kinase_dom"/>
</dbReference>
<dbReference type="InterPro" id="IPR036097">
    <property type="entry name" value="HisK_dim/P_sf"/>
</dbReference>